<dbReference type="AlphaFoldDB" id="A0A7X1KML7"/>
<keyword evidence="2" id="KW-1185">Reference proteome</keyword>
<name>A0A7X1KML7_9SPHN</name>
<dbReference type="Gene3D" id="6.10.280.50">
    <property type="match status" value="1"/>
</dbReference>
<organism evidence="1 2">
    <name type="scientific">Novosphingobium flavum</name>
    <dbReference type="NCBI Taxonomy" id="1778672"/>
    <lineage>
        <taxon>Bacteria</taxon>
        <taxon>Pseudomonadati</taxon>
        <taxon>Pseudomonadota</taxon>
        <taxon>Alphaproteobacteria</taxon>
        <taxon>Sphingomonadales</taxon>
        <taxon>Sphingomonadaceae</taxon>
        <taxon>Novosphingobium</taxon>
    </lineage>
</organism>
<evidence type="ECO:0000313" key="1">
    <source>
        <dbReference type="EMBL" id="MBC2666764.1"/>
    </source>
</evidence>
<dbReference type="EMBL" id="JACLAW010000012">
    <property type="protein sequence ID" value="MBC2666764.1"/>
    <property type="molecule type" value="Genomic_DNA"/>
</dbReference>
<accession>A0A7X1KML7</accession>
<dbReference type="InterPro" id="IPR007420">
    <property type="entry name" value="DUF465"/>
</dbReference>
<evidence type="ECO:0000313" key="2">
    <source>
        <dbReference type="Proteomes" id="UP000566813"/>
    </source>
</evidence>
<sequence length="51" mass="5974">MESTHVSALQMKHAGLERQIAEEMSRPSPDQSAIQMLKKRKLRIKEELQFH</sequence>
<dbReference type="InterPro" id="IPR038444">
    <property type="entry name" value="DUF465_sf"/>
</dbReference>
<dbReference type="RefSeq" id="WP_185665068.1">
    <property type="nucleotide sequence ID" value="NZ_JACLAW010000012.1"/>
</dbReference>
<reference evidence="1 2" key="1">
    <citation type="submission" date="2020-08" db="EMBL/GenBank/DDBJ databases">
        <title>The genome sequence of type strain Novosphingobium flavum NBRC 111647.</title>
        <authorList>
            <person name="Liu Y."/>
        </authorList>
    </citation>
    <scope>NUCLEOTIDE SEQUENCE [LARGE SCALE GENOMIC DNA]</scope>
    <source>
        <strain evidence="1 2">NBRC 111647</strain>
    </source>
</reference>
<dbReference type="Pfam" id="PF04325">
    <property type="entry name" value="DUF465"/>
    <property type="match status" value="1"/>
</dbReference>
<gene>
    <name evidence="1" type="ORF">H7F51_14690</name>
</gene>
<dbReference type="Proteomes" id="UP000566813">
    <property type="component" value="Unassembled WGS sequence"/>
</dbReference>
<protein>
    <submittedName>
        <fullName evidence="1">YdcH family protein</fullName>
    </submittedName>
</protein>
<comment type="caution">
    <text evidence="1">The sequence shown here is derived from an EMBL/GenBank/DDBJ whole genome shotgun (WGS) entry which is preliminary data.</text>
</comment>
<proteinExistence type="predicted"/>